<evidence type="ECO:0000256" key="7">
    <source>
        <dbReference type="SAM" id="Phobius"/>
    </source>
</evidence>
<feature type="transmembrane region" description="Helical" evidence="7">
    <location>
        <begin position="80"/>
        <end position="103"/>
    </location>
</feature>
<keyword evidence="4 7" id="KW-0812">Transmembrane</keyword>
<dbReference type="PANTHER" id="PTHR40074:SF4">
    <property type="entry name" value="INNER MEMBRANE PROTEIN YCFT"/>
    <property type="match status" value="1"/>
</dbReference>
<evidence type="ECO:0000256" key="4">
    <source>
        <dbReference type="ARBA" id="ARBA00022692"/>
    </source>
</evidence>
<accession>A0A251XUP1</accession>
<comment type="similarity">
    <text evidence="2">Belongs to the acyltransferase 3 family.</text>
</comment>
<evidence type="ECO:0000313" key="9">
    <source>
        <dbReference type="EMBL" id="OUE08973.1"/>
    </source>
</evidence>
<organism evidence="9 10">
    <name type="scientific">Clavibacter michiganensis</name>
    <dbReference type="NCBI Taxonomy" id="28447"/>
    <lineage>
        <taxon>Bacteria</taxon>
        <taxon>Bacillati</taxon>
        <taxon>Actinomycetota</taxon>
        <taxon>Actinomycetes</taxon>
        <taxon>Micrococcales</taxon>
        <taxon>Microbacteriaceae</taxon>
        <taxon>Clavibacter</taxon>
    </lineage>
</organism>
<evidence type="ECO:0000256" key="6">
    <source>
        <dbReference type="ARBA" id="ARBA00023136"/>
    </source>
</evidence>
<sequence>MGDTGARADWLDVARAMAIVLVALFHSALLLMQEHLTSPVWATINSAFVTFRMPLFFLASGLLAGSAIRRSWGGLWNTRLALLVWVLAIWSIIRFLFFTAVPLDSRLYESDPRGLLLAFVLPSTGLWFLHALAVFLVVAKLAQPLPVWIQLTTAAVLSVLFFSVLHLDSLSWDGMGKYLIFFLAGLYGRSALTRFTAQPRPAIGILAVLAFGVAGLSVELLDLASVPGVLLAVSCLAILVGVTWARILSDTRLVGPLRYLGRRTLPIYVMHVLVVAGLCAALGAADLDLGLGVTLALPVIVCAAAITVSLLVHSLAVRTPLVYLYRAPSFLLLPRVRAS</sequence>
<gene>
    <name evidence="9" type="primary">ycfT_2</name>
    <name evidence="9" type="ORF">CMsap09_08515</name>
</gene>
<dbReference type="GO" id="GO:0009246">
    <property type="term" value="P:enterobacterial common antigen biosynthetic process"/>
    <property type="evidence" value="ECO:0007669"/>
    <property type="project" value="TreeGrafter"/>
</dbReference>
<dbReference type="EMBL" id="MDHJ01000001">
    <property type="protein sequence ID" value="OUE08973.1"/>
    <property type="molecule type" value="Genomic_DNA"/>
</dbReference>
<feature type="transmembrane region" description="Helical" evidence="7">
    <location>
        <begin position="291"/>
        <end position="316"/>
    </location>
</feature>
<reference evidence="9 10" key="1">
    <citation type="submission" date="2016-08" db="EMBL/GenBank/DDBJ databases">
        <title>Genome sequence of Clavibacter michiganensis spp. strain CASJ009.</title>
        <authorList>
            <person name="Thapa S.P."/>
            <person name="Coaker G."/>
        </authorList>
    </citation>
    <scope>NUCLEOTIDE SEQUENCE [LARGE SCALE GENOMIC DNA]</scope>
    <source>
        <strain evidence="9">CASJ009</strain>
    </source>
</reference>
<dbReference type="GO" id="GO:0005886">
    <property type="term" value="C:plasma membrane"/>
    <property type="evidence" value="ECO:0007669"/>
    <property type="project" value="UniProtKB-SubCell"/>
</dbReference>
<evidence type="ECO:0000259" key="8">
    <source>
        <dbReference type="Pfam" id="PF01757"/>
    </source>
</evidence>
<dbReference type="Proteomes" id="UP000195106">
    <property type="component" value="Unassembled WGS sequence"/>
</dbReference>
<dbReference type="InterPro" id="IPR002656">
    <property type="entry name" value="Acyl_transf_3_dom"/>
</dbReference>
<evidence type="ECO:0000256" key="1">
    <source>
        <dbReference type="ARBA" id="ARBA00004651"/>
    </source>
</evidence>
<comment type="subcellular location">
    <subcellularLocation>
        <location evidence="1">Cell membrane</location>
        <topology evidence="1">Multi-pass membrane protein</topology>
    </subcellularLocation>
</comment>
<dbReference type="GO" id="GO:0016413">
    <property type="term" value="F:O-acetyltransferase activity"/>
    <property type="evidence" value="ECO:0007669"/>
    <property type="project" value="TreeGrafter"/>
</dbReference>
<dbReference type="Pfam" id="PF01757">
    <property type="entry name" value="Acyl_transf_3"/>
    <property type="match status" value="1"/>
</dbReference>
<name>A0A251XUP1_9MICO</name>
<dbReference type="AlphaFoldDB" id="A0A251XUP1"/>
<feature type="transmembrane region" description="Helical" evidence="7">
    <location>
        <begin position="44"/>
        <end position="68"/>
    </location>
</feature>
<feature type="transmembrane region" description="Helical" evidence="7">
    <location>
        <begin position="202"/>
        <end position="218"/>
    </location>
</feature>
<keyword evidence="6 7" id="KW-0472">Membrane</keyword>
<evidence type="ECO:0000256" key="2">
    <source>
        <dbReference type="ARBA" id="ARBA00007400"/>
    </source>
</evidence>
<comment type="caution">
    <text evidence="9">The sequence shown here is derived from an EMBL/GenBank/DDBJ whole genome shotgun (WGS) entry which is preliminary data.</text>
</comment>
<dbReference type="PANTHER" id="PTHR40074">
    <property type="entry name" value="O-ACETYLTRANSFERASE WECH"/>
    <property type="match status" value="1"/>
</dbReference>
<protein>
    <submittedName>
        <fullName evidence="9">Inner membrane protein YcfT</fullName>
    </submittedName>
</protein>
<feature type="transmembrane region" description="Helical" evidence="7">
    <location>
        <begin position="224"/>
        <end position="245"/>
    </location>
</feature>
<keyword evidence="5 7" id="KW-1133">Transmembrane helix</keyword>
<feature type="transmembrane region" description="Helical" evidence="7">
    <location>
        <begin position="265"/>
        <end position="285"/>
    </location>
</feature>
<keyword evidence="3" id="KW-1003">Cell membrane</keyword>
<feature type="transmembrane region" description="Helical" evidence="7">
    <location>
        <begin position="145"/>
        <end position="166"/>
    </location>
</feature>
<evidence type="ECO:0000256" key="3">
    <source>
        <dbReference type="ARBA" id="ARBA00022475"/>
    </source>
</evidence>
<proteinExistence type="inferred from homology"/>
<evidence type="ECO:0000256" key="5">
    <source>
        <dbReference type="ARBA" id="ARBA00022989"/>
    </source>
</evidence>
<feature type="domain" description="Acyltransferase 3" evidence="8">
    <location>
        <begin position="9"/>
        <end position="312"/>
    </location>
</feature>
<feature type="transmembrane region" description="Helical" evidence="7">
    <location>
        <begin position="12"/>
        <end position="32"/>
    </location>
</feature>
<evidence type="ECO:0000313" key="10">
    <source>
        <dbReference type="Proteomes" id="UP000195106"/>
    </source>
</evidence>
<feature type="transmembrane region" description="Helical" evidence="7">
    <location>
        <begin position="115"/>
        <end position="138"/>
    </location>
</feature>